<dbReference type="RefSeq" id="WP_171154684.1">
    <property type="nucleotide sequence ID" value="NZ_JABENB010000001.1"/>
</dbReference>
<accession>A0A849AID9</accession>
<gene>
    <name evidence="3" type="ORF">HJ588_10515</name>
</gene>
<dbReference type="Pfam" id="PF14020">
    <property type="entry name" value="DUF4236"/>
    <property type="match status" value="1"/>
</dbReference>
<reference evidence="3 4" key="1">
    <citation type="submission" date="2020-05" db="EMBL/GenBank/DDBJ databases">
        <title>Flexivirga sp. ID2601S isolated from air conditioner.</title>
        <authorList>
            <person name="Kim D.H."/>
        </authorList>
    </citation>
    <scope>NUCLEOTIDE SEQUENCE [LARGE SCALE GENOMIC DNA]</scope>
    <source>
        <strain evidence="3 4">ID2601S</strain>
    </source>
</reference>
<dbReference type="AlphaFoldDB" id="A0A849AID9"/>
<proteinExistence type="predicted"/>
<dbReference type="Proteomes" id="UP000557772">
    <property type="component" value="Unassembled WGS sequence"/>
</dbReference>
<comment type="caution">
    <text evidence="3">The sequence shown here is derived from an EMBL/GenBank/DDBJ whole genome shotgun (WGS) entry which is preliminary data.</text>
</comment>
<keyword evidence="4" id="KW-1185">Reference proteome</keyword>
<evidence type="ECO:0000259" key="2">
    <source>
        <dbReference type="Pfam" id="PF14020"/>
    </source>
</evidence>
<sequence length="186" mass="19812">MVSFRKSKKVGPFRLTASKSGLSVSAGAGPVRITRRTDGKIQRTIRVPGTGVSDTRVISGPTIAASSQRNNNSDGARASQSSVAPIRPKSLPTLNGYGIIVDFDGRTLTARATNAISARALLGAAHENRTLTVRRKDITSVRYRASTALVNGLIEVRTAAGTSFQLHFLHRQGEQRWADLAGMLSG</sequence>
<feature type="region of interest" description="Disordered" evidence="1">
    <location>
        <begin position="62"/>
        <end position="87"/>
    </location>
</feature>
<evidence type="ECO:0000313" key="3">
    <source>
        <dbReference type="EMBL" id="NNG39703.1"/>
    </source>
</evidence>
<dbReference type="InterPro" id="IPR025330">
    <property type="entry name" value="DUF4236"/>
</dbReference>
<dbReference type="EMBL" id="JABENB010000001">
    <property type="protein sequence ID" value="NNG39703.1"/>
    <property type="molecule type" value="Genomic_DNA"/>
</dbReference>
<name>A0A849AID9_9MICO</name>
<protein>
    <submittedName>
        <fullName evidence="3">DUF4236 domain-containing protein</fullName>
    </submittedName>
</protein>
<evidence type="ECO:0000256" key="1">
    <source>
        <dbReference type="SAM" id="MobiDB-lite"/>
    </source>
</evidence>
<evidence type="ECO:0000313" key="4">
    <source>
        <dbReference type="Proteomes" id="UP000557772"/>
    </source>
</evidence>
<feature type="compositionally biased region" description="Polar residues" evidence="1">
    <location>
        <begin position="64"/>
        <end position="83"/>
    </location>
</feature>
<feature type="domain" description="DUF4236" evidence="2">
    <location>
        <begin position="3"/>
        <end position="54"/>
    </location>
</feature>
<organism evidence="3 4">
    <name type="scientific">Flexivirga aerilata</name>
    <dbReference type="NCBI Taxonomy" id="1656889"/>
    <lineage>
        <taxon>Bacteria</taxon>
        <taxon>Bacillati</taxon>
        <taxon>Actinomycetota</taxon>
        <taxon>Actinomycetes</taxon>
        <taxon>Micrococcales</taxon>
        <taxon>Dermacoccaceae</taxon>
        <taxon>Flexivirga</taxon>
    </lineage>
</organism>